<dbReference type="PANTHER" id="PTHR13593:SF113">
    <property type="entry name" value="SI:DKEY-266F7.9"/>
    <property type="match status" value="1"/>
</dbReference>
<dbReference type="InterPro" id="IPR051057">
    <property type="entry name" value="PI-PLC_domain"/>
</dbReference>
<dbReference type="GO" id="GO:0004436">
    <property type="term" value="F:phosphatidylinositol diacylglycerol-lyase activity"/>
    <property type="evidence" value="ECO:0007669"/>
    <property type="project" value="UniProtKB-EC"/>
</dbReference>
<dbReference type="SMART" id="SM00148">
    <property type="entry name" value="PLCXc"/>
    <property type="match status" value="1"/>
</dbReference>
<dbReference type="EC" id="4.6.1.13" evidence="2"/>
<dbReference type="InterPro" id="IPR000909">
    <property type="entry name" value="PLipase_C_PInositol-sp_X_dom"/>
</dbReference>
<dbReference type="InterPro" id="IPR017946">
    <property type="entry name" value="PLC-like_Pdiesterase_TIM-brl"/>
</dbReference>
<dbReference type="Pfam" id="PF00388">
    <property type="entry name" value="PI-PLC-X"/>
    <property type="match status" value="1"/>
</dbReference>
<dbReference type="Proteomes" id="UP000316545">
    <property type="component" value="Unassembled WGS sequence"/>
</dbReference>
<reference evidence="7 8" key="1">
    <citation type="submission" date="2019-06" db="EMBL/GenBank/DDBJ databases">
        <title>Genomic Encyclopedia of Type Strains, Phase IV (KMG-V): Genome sequencing to study the core and pangenomes of soil and plant-associated prokaryotes.</title>
        <authorList>
            <person name="Whitman W."/>
        </authorList>
    </citation>
    <scope>NUCLEOTIDE SEQUENCE [LARGE SCALE GENOMIC DNA]</scope>
    <source>
        <strain evidence="7 8">BR 11865</strain>
    </source>
</reference>
<protein>
    <recommendedName>
        <fullName evidence="3">1-phosphatidylinositol phosphodiesterase</fullName>
        <ecNumber evidence="2">4.6.1.13</ecNumber>
    </recommendedName>
    <alternativeName>
        <fullName evidence="4">Phosphatidylinositol diacylglycerol-lyase</fullName>
    </alternativeName>
    <alternativeName>
        <fullName evidence="5">Phosphatidylinositol-specific phospholipase C</fullName>
    </alternativeName>
</protein>
<evidence type="ECO:0000259" key="6">
    <source>
        <dbReference type="SMART" id="SM00148"/>
    </source>
</evidence>
<evidence type="ECO:0000256" key="4">
    <source>
        <dbReference type="ARBA" id="ARBA00030474"/>
    </source>
</evidence>
<evidence type="ECO:0000313" key="7">
    <source>
        <dbReference type="EMBL" id="TWB22201.1"/>
    </source>
</evidence>
<evidence type="ECO:0000256" key="1">
    <source>
        <dbReference type="ARBA" id="ARBA00001316"/>
    </source>
</evidence>
<gene>
    <name evidence="7" type="ORF">FBZ88_11631</name>
</gene>
<evidence type="ECO:0000256" key="3">
    <source>
        <dbReference type="ARBA" id="ARBA00019758"/>
    </source>
</evidence>
<accession>A0A560FKR7</accession>
<comment type="catalytic activity">
    <reaction evidence="1">
        <text>a 1,2-diacyl-sn-glycero-3-phospho-(1D-myo-inositol) = 1D-myo-inositol 1,2-cyclic phosphate + a 1,2-diacyl-sn-glycerol</text>
        <dbReference type="Rhea" id="RHEA:17093"/>
        <dbReference type="ChEBI" id="CHEBI:17815"/>
        <dbReference type="ChEBI" id="CHEBI:57880"/>
        <dbReference type="ChEBI" id="CHEBI:58484"/>
        <dbReference type="EC" id="4.6.1.13"/>
    </reaction>
</comment>
<evidence type="ECO:0000313" key="8">
    <source>
        <dbReference type="Proteomes" id="UP000316545"/>
    </source>
</evidence>
<dbReference type="GO" id="GO:0006629">
    <property type="term" value="P:lipid metabolic process"/>
    <property type="evidence" value="ECO:0007669"/>
    <property type="project" value="InterPro"/>
</dbReference>
<proteinExistence type="predicted"/>
<dbReference type="RefSeq" id="WP_145619114.1">
    <property type="nucleotide sequence ID" value="NZ_JAYNFR010000009.1"/>
</dbReference>
<dbReference type="PANTHER" id="PTHR13593">
    <property type="match status" value="1"/>
</dbReference>
<keyword evidence="8" id="KW-1185">Reference proteome</keyword>
<dbReference type="Gene3D" id="3.20.20.190">
    <property type="entry name" value="Phosphatidylinositol (PI) phosphodiesterase"/>
    <property type="match status" value="1"/>
</dbReference>
<feature type="domain" description="Phosphatidylinositol-specific phospholipase C X" evidence="6">
    <location>
        <begin position="306"/>
        <end position="451"/>
    </location>
</feature>
<dbReference type="SUPFAM" id="SSF51695">
    <property type="entry name" value="PLC-like phosphodiesterases"/>
    <property type="match status" value="1"/>
</dbReference>
<organism evidence="7 8">
    <name type="scientific">Nitrospirillum amazonense</name>
    <dbReference type="NCBI Taxonomy" id="28077"/>
    <lineage>
        <taxon>Bacteria</taxon>
        <taxon>Pseudomonadati</taxon>
        <taxon>Pseudomonadota</taxon>
        <taxon>Alphaproteobacteria</taxon>
        <taxon>Rhodospirillales</taxon>
        <taxon>Azospirillaceae</taxon>
        <taxon>Nitrospirillum</taxon>
    </lineage>
</organism>
<dbReference type="GO" id="GO:0008081">
    <property type="term" value="F:phosphoric diester hydrolase activity"/>
    <property type="evidence" value="ECO:0007669"/>
    <property type="project" value="InterPro"/>
</dbReference>
<evidence type="ECO:0000256" key="2">
    <source>
        <dbReference type="ARBA" id="ARBA00012581"/>
    </source>
</evidence>
<sequence>MIAVQFGLGLEYDTGYQPSVAMNASGLAVEVHQSEGASSKLWSRVGRIEGLSVIWGPVAHFDEGEPAHCALNNAGVVVEVHASNGFLSSGLWYHVGSASPSGIEWGGSNKYDSGAQPAIAINDAGDVMEVHKSQSNSGLWYRTGKVTGKTIAFNSSVSFGNGSTPKVALNNQGTVVVVYQGGGSDLLYAVGHLRDGKQSFGPARSYDQGAAPSVALSDDGLVVEVHESQTLNGLWQRVGRVVGDSIEWIGGATEFDNGAKPSVAVSGNRAVQVHQGELAARSLWSSVSLLADRAKWMENNMPVLGSRRLGEIVMSASHDAGMYEGNVAGLTQNLDMYDQLSYGVRYFDLRPSKFINDFYIYHGFAAIRGPLLSKVLDDVAKFMSEGHRELVILKLSHYSSLVSEAVDLAGKATKAILDVDKPDLSLFNQMVYRELANLVESKIGKWLVKEKAEKPLRDLSLAELTQNGGRVLVVCDGGYPLDIKRDGLWVYRDWQDGDANKGDLIVYDQYSNTTSFSDMQSDQFKNFKEYTGKCKSVDHVCDMFLLSWTLTPATAVWLYSKEANRELAASLGTLSIPNSHKQIVNLLYVDYVQYSRATDIALLLNHLPGFAA</sequence>
<name>A0A560FKR7_9PROT</name>
<evidence type="ECO:0000256" key="5">
    <source>
        <dbReference type="ARBA" id="ARBA00030782"/>
    </source>
</evidence>
<dbReference type="EMBL" id="VITO01000016">
    <property type="protein sequence ID" value="TWB22201.1"/>
    <property type="molecule type" value="Genomic_DNA"/>
</dbReference>
<dbReference type="PROSITE" id="PS50007">
    <property type="entry name" value="PIPLC_X_DOMAIN"/>
    <property type="match status" value="1"/>
</dbReference>
<dbReference type="AlphaFoldDB" id="A0A560FKR7"/>
<comment type="caution">
    <text evidence="7">The sequence shown here is derived from an EMBL/GenBank/DDBJ whole genome shotgun (WGS) entry which is preliminary data.</text>
</comment>